<proteinExistence type="predicted"/>
<dbReference type="Proteomes" id="UP001238179">
    <property type="component" value="Chromosome"/>
</dbReference>
<dbReference type="RefSeq" id="WP_316412181.1">
    <property type="nucleotide sequence ID" value="NZ_AP027080.1"/>
</dbReference>
<sequence>MHLIVQKFMDGQLPEAMAKSLVAGNLPVPPTDLLQALSYAFFKETPLAEAAAETVKAMPESLLSNAILGPQDPPDPLGLILIHRKEPALLETALLHPDMNAEWMERVVPFLPGPVLEIPLNNQVLWLERPVILDLLETHPEAEYQIKRRVNEFRRDVLRLVTQEVAEERLEIIDEVEAGHLDKAWSELPLPEESPEEEEAPVRTLLAPVIDEDGHEVPPSLAKRVMRLRTNQKIMLAIKGGKEERTLLIREANRLIQVNVIRNPRMTEGEVAFIAQMRTVNEEVIRIIGTNRDWLKKYAIVKALVLNPKTPIAISLNLLKRLIDMDLKLLMRDKGVAEILRREAKRYLESKQPRQG</sequence>
<dbReference type="EMBL" id="AP027080">
    <property type="protein sequence ID" value="BDU73510.1"/>
    <property type="molecule type" value="Genomic_DNA"/>
</dbReference>
<evidence type="ECO:0000313" key="1">
    <source>
        <dbReference type="EMBL" id="BDU73510.1"/>
    </source>
</evidence>
<organism evidence="1 2">
    <name type="scientific">Mesoterricola silvestris</name>
    <dbReference type="NCBI Taxonomy" id="2927979"/>
    <lineage>
        <taxon>Bacteria</taxon>
        <taxon>Pseudomonadati</taxon>
        <taxon>Acidobacteriota</taxon>
        <taxon>Holophagae</taxon>
        <taxon>Holophagales</taxon>
        <taxon>Holophagaceae</taxon>
        <taxon>Mesoterricola</taxon>
    </lineage>
</organism>
<keyword evidence="2" id="KW-1185">Reference proteome</keyword>
<name>A0AA48GPV2_9BACT</name>
<protein>
    <submittedName>
        <fullName evidence="1">Uncharacterized protein</fullName>
    </submittedName>
</protein>
<evidence type="ECO:0000313" key="2">
    <source>
        <dbReference type="Proteomes" id="UP001238179"/>
    </source>
</evidence>
<gene>
    <name evidence="1" type="ORF">METEAL_26840</name>
</gene>
<dbReference type="AlphaFoldDB" id="A0AA48GPV2"/>
<reference evidence="2" key="1">
    <citation type="journal article" date="2023" name="Int. J. Syst. Evol. Microbiol.">
        <title>Mesoterricola silvestris gen. nov., sp. nov., Mesoterricola sediminis sp. nov., Geothrix oryzae sp. nov., Geothrix edaphica sp. nov., Geothrix rubra sp. nov., and Geothrix limicola sp. nov., six novel members of Acidobacteriota isolated from soils.</title>
        <authorList>
            <person name="Itoh H."/>
            <person name="Sugisawa Y."/>
            <person name="Mise K."/>
            <person name="Xu Z."/>
            <person name="Kuniyasu M."/>
            <person name="Ushijima N."/>
            <person name="Kawano K."/>
            <person name="Kobayashi E."/>
            <person name="Shiratori Y."/>
            <person name="Masuda Y."/>
            <person name="Senoo K."/>
        </authorList>
    </citation>
    <scope>NUCLEOTIDE SEQUENCE [LARGE SCALE GENOMIC DNA]</scope>
    <source>
        <strain evidence="2">W79</strain>
    </source>
</reference>
<dbReference type="KEGG" id="msil:METEAL_26840"/>
<accession>A0AA48GPV2</accession>